<dbReference type="GeneID" id="109715240"/>
<dbReference type="PANTHER" id="PTHR34052">
    <property type="entry name" value="GLYCINE-RICH PROTEIN-LIKE"/>
    <property type="match status" value="1"/>
</dbReference>
<dbReference type="RefSeq" id="XP_020095747.1">
    <property type="nucleotide sequence ID" value="XM_020240158.1"/>
</dbReference>
<reference evidence="4" key="2">
    <citation type="submission" date="2025-08" db="UniProtKB">
        <authorList>
            <consortium name="RefSeq"/>
        </authorList>
    </citation>
    <scope>IDENTIFICATION</scope>
    <source>
        <tissue evidence="4">Leaf</tissue>
    </source>
</reference>
<gene>
    <name evidence="4" type="primary">LOC109715240</name>
</gene>
<dbReference type="Gene3D" id="2.60.40.420">
    <property type="entry name" value="Cupredoxins - blue copper proteins"/>
    <property type="match status" value="1"/>
</dbReference>
<evidence type="ECO:0000256" key="1">
    <source>
        <dbReference type="SAM" id="SignalP"/>
    </source>
</evidence>
<dbReference type="PANTHER" id="PTHR34052:SF1">
    <property type="entry name" value="OS06G0216700 PROTEIN"/>
    <property type="match status" value="1"/>
</dbReference>
<dbReference type="Pfam" id="PF02298">
    <property type="entry name" value="Cu_bind_like"/>
    <property type="match status" value="1"/>
</dbReference>
<reference evidence="3" key="1">
    <citation type="journal article" date="2015" name="Nat. Genet.">
        <title>The pineapple genome and the evolution of CAM photosynthesis.</title>
        <authorList>
            <person name="Ming R."/>
            <person name="VanBuren R."/>
            <person name="Wai C.M."/>
            <person name="Tang H."/>
            <person name="Schatz M.C."/>
            <person name="Bowers J.E."/>
            <person name="Lyons E."/>
            <person name="Wang M.L."/>
            <person name="Chen J."/>
            <person name="Biggers E."/>
            <person name="Zhang J."/>
            <person name="Huang L."/>
            <person name="Zhang L."/>
            <person name="Miao W."/>
            <person name="Zhang J."/>
            <person name="Ye Z."/>
            <person name="Miao C."/>
            <person name="Lin Z."/>
            <person name="Wang H."/>
            <person name="Zhou H."/>
            <person name="Yim W.C."/>
            <person name="Priest H.D."/>
            <person name="Zheng C."/>
            <person name="Woodhouse M."/>
            <person name="Edger P.P."/>
            <person name="Guyot R."/>
            <person name="Guo H.B."/>
            <person name="Guo H."/>
            <person name="Zheng G."/>
            <person name="Singh R."/>
            <person name="Sharma A."/>
            <person name="Min X."/>
            <person name="Zheng Y."/>
            <person name="Lee H."/>
            <person name="Gurtowski J."/>
            <person name="Sedlazeck F.J."/>
            <person name="Harkess A."/>
            <person name="McKain M.R."/>
            <person name="Liao Z."/>
            <person name="Fang J."/>
            <person name="Liu J."/>
            <person name="Zhang X."/>
            <person name="Zhang Q."/>
            <person name="Hu W."/>
            <person name="Qin Y."/>
            <person name="Wang K."/>
            <person name="Chen L.Y."/>
            <person name="Shirley N."/>
            <person name="Lin Y.R."/>
            <person name="Liu L.Y."/>
            <person name="Hernandez A.G."/>
            <person name="Wright C.L."/>
            <person name="Bulone V."/>
            <person name="Tuskan G.A."/>
            <person name="Heath K."/>
            <person name="Zee F."/>
            <person name="Moore P.H."/>
            <person name="Sunkar R."/>
            <person name="Leebens-Mack J.H."/>
            <person name="Mockler T."/>
            <person name="Bennetzen J.L."/>
            <person name="Freeling M."/>
            <person name="Sankoff D."/>
            <person name="Paterson A.H."/>
            <person name="Zhu X."/>
            <person name="Yang X."/>
            <person name="Smith J.A."/>
            <person name="Cushman J.C."/>
            <person name="Paull R.E."/>
            <person name="Yu Q."/>
        </authorList>
    </citation>
    <scope>NUCLEOTIDE SEQUENCE [LARGE SCALE GENOMIC DNA]</scope>
    <source>
        <strain evidence="3">cv. F153</strain>
    </source>
</reference>
<feature type="chain" id="PRO_5028035760" evidence="1">
    <location>
        <begin position="27"/>
        <end position="140"/>
    </location>
</feature>
<evidence type="ECO:0000259" key="2">
    <source>
        <dbReference type="PROSITE" id="PS51485"/>
    </source>
</evidence>
<dbReference type="Proteomes" id="UP000515123">
    <property type="component" value="Linkage group 1"/>
</dbReference>
<feature type="signal peptide" evidence="1">
    <location>
        <begin position="1"/>
        <end position="26"/>
    </location>
</feature>
<protein>
    <submittedName>
        <fullName evidence="4">Blue copper protein-like</fullName>
    </submittedName>
</protein>
<dbReference type="Gramene" id="Aco009536.1.mrna1">
    <property type="protein sequence ID" value="Aco009536.1.mrna1"/>
    <property type="gene ID" value="Aco009536.1.path1"/>
</dbReference>
<dbReference type="PROSITE" id="PS51485">
    <property type="entry name" value="PHYTOCYANIN"/>
    <property type="match status" value="1"/>
</dbReference>
<evidence type="ECO:0000313" key="4">
    <source>
        <dbReference type="RefSeq" id="XP_020095747.1"/>
    </source>
</evidence>
<feature type="domain" description="Phytocyanin" evidence="2">
    <location>
        <begin position="27"/>
        <end position="140"/>
    </location>
</feature>
<organism evidence="3 4">
    <name type="scientific">Ananas comosus</name>
    <name type="common">Pineapple</name>
    <name type="synonym">Ananas ananas</name>
    <dbReference type="NCBI Taxonomy" id="4615"/>
    <lineage>
        <taxon>Eukaryota</taxon>
        <taxon>Viridiplantae</taxon>
        <taxon>Streptophyta</taxon>
        <taxon>Embryophyta</taxon>
        <taxon>Tracheophyta</taxon>
        <taxon>Spermatophyta</taxon>
        <taxon>Magnoliopsida</taxon>
        <taxon>Liliopsida</taxon>
        <taxon>Poales</taxon>
        <taxon>Bromeliaceae</taxon>
        <taxon>Bromelioideae</taxon>
        <taxon>Ananas</taxon>
    </lineage>
</organism>
<sequence length="140" mass="15840">MTMKVSASVVALVSILLMLVPLAARADEFIVGDDQHWRFGLNYTAWAYEYTFVWNDTLVFKYDPPNGTNIPHNVVLFNNIHDYDACNINKSTLLANVTQGAGEGFRIRLLNLTPYYFACGIHEGFHCRNGTMKFTVITLD</sequence>
<name>A0A6P5FJC3_ANACO</name>
<keyword evidence="1" id="KW-0732">Signal</keyword>
<accession>A0A6P5FJC3</accession>
<keyword evidence="3" id="KW-1185">Reference proteome</keyword>
<dbReference type="AlphaFoldDB" id="A0A6P5FJC3"/>
<dbReference type="OrthoDB" id="1839683at2759"/>
<proteinExistence type="predicted"/>
<dbReference type="GO" id="GO:0009055">
    <property type="term" value="F:electron transfer activity"/>
    <property type="evidence" value="ECO:0007669"/>
    <property type="project" value="InterPro"/>
</dbReference>
<dbReference type="SUPFAM" id="SSF49503">
    <property type="entry name" value="Cupredoxins"/>
    <property type="match status" value="1"/>
</dbReference>
<evidence type="ECO:0000313" key="3">
    <source>
        <dbReference type="Proteomes" id="UP000515123"/>
    </source>
</evidence>
<dbReference type="InterPro" id="IPR003245">
    <property type="entry name" value="Phytocyanin_dom"/>
</dbReference>
<dbReference type="InterPro" id="IPR008972">
    <property type="entry name" value="Cupredoxin"/>
</dbReference>